<accession>A0ABW7PBG5</accession>
<keyword evidence="3" id="KW-0808">Transferase</keyword>
<dbReference type="PANTHER" id="PTHR12001:SF86">
    <property type="entry name" value="GERANYLGERANYL DIPHOSPHATE SYNTHASE"/>
    <property type="match status" value="1"/>
</dbReference>
<dbReference type="Gene3D" id="1.10.600.10">
    <property type="entry name" value="Farnesyl Diphosphate Synthase"/>
    <property type="match status" value="1"/>
</dbReference>
<dbReference type="CDD" id="cd00685">
    <property type="entry name" value="Trans_IPPS_HT"/>
    <property type="match status" value="1"/>
</dbReference>
<dbReference type="EMBL" id="JBBDHD010000022">
    <property type="protein sequence ID" value="MFH7595702.1"/>
    <property type="molecule type" value="Genomic_DNA"/>
</dbReference>
<organism evidence="4 5">
    <name type="scientific">Streptomyces racemochromogenes</name>
    <dbReference type="NCBI Taxonomy" id="67353"/>
    <lineage>
        <taxon>Bacteria</taxon>
        <taxon>Bacillati</taxon>
        <taxon>Actinomycetota</taxon>
        <taxon>Actinomycetes</taxon>
        <taxon>Kitasatosporales</taxon>
        <taxon>Streptomycetaceae</taxon>
        <taxon>Streptomyces</taxon>
    </lineage>
</organism>
<dbReference type="SFLD" id="SFLDS00005">
    <property type="entry name" value="Isoprenoid_Synthase_Type_I"/>
    <property type="match status" value="1"/>
</dbReference>
<dbReference type="PROSITE" id="PS00723">
    <property type="entry name" value="POLYPRENYL_SYNTHASE_1"/>
    <property type="match status" value="1"/>
</dbReference>
<sequence>MDHSFRTGSRPNGSDWLSDVRGSLESGLREAVSALEPAAHQAVAYYFGWRDEQGRSCALPSGRRRLGALTLLTACLNGRDWRRGLPAALACELAFNAAVIHDDIIDRDRTRRGRPAVWALFGEPDAILAGNALTAVAFDVLATARPDLAAVTTGWLARTVVKLNAGQLLDIRFEDRDEVTLQDYLTMVDGKAGSFAECGCALGATFAGADAATVEGLAAFGSRLGLIWQLRNDYLGIWGDPSLTGKQAHSDLKSRKKTYPLLTALAQTGEQQERLVDLYHHAPPGPLSDQDAQRAADLIDRCGGREATLTETRRQLDDALAPLDHLVPDPAAREALAALATTYALSDR</sequence>
<evidence type="ECO:0000256" key="1">
    <source>
        <dbReference type="ARBA" id="ARBA00022723"/>
    </source>
</evidence>
<evidence type="ECO:0000313" key="4">
    <source>
        <dbReference type="EMBL" id="MFH7595702.1"/>
    </source>
</evidence>
<comment type="caution">
    <text evidence="4">The sequence shown here is derived from an EMBL/GenBank/DDBJ whole genome shotgun (WGS) entry which is preliminary data.</text>
</comment>
<keyword evidence="5" id="KW-1185">Reference proteome</keyword>
<dbReference type="Proteomes" id="UP001610631">
    <property type="component" value="Unassembled WGS sequence"/>
</dbReference>
<name>A0ABW7PBG5_9ACTN</name>
<proteinExistence type="inferred from homology"/>
<dbReference type="Pfam" id="PF00348">
    <property type="entry name" value="polyprenyl_synt"/>
    <property type="match status" value="1"/>
</dbReference>
<evidence type="ECO:0000256" key="2">
    <source>
        <dbReference type="ARBA" id="ARBA00022842"/>
    </source>
</evidence>
<evidence type="ECO:0000256" key="3">
    <source>
        <dbReference type="RuleBase" id="RU004466"/>
    </source>
</evidence>
<dbReference type="RefSeq" id="WP_395509559.1">
    <property type="nucleotide sequence ID" value="NZ_JBBDHD010000022.1"/>
</dbReference>
<dbReference type="PANTHER" id="PTHR12001">
    <property type="entry name" value="GERANYLGERANYL PYROPHOSPHATE SYNTHASE"/>
    <property type="match status" value="1"/>
</dbReference>
<dbReference type="InterPro" id="IPR033749">
    <property type="entry name" value="Polyprenyl_synt_CS"/>
</dbReference>
<gene>
    <name evidence="4" type="ORF">WDV06_11450</name>
</gene>
<keyword evidence="2" id="KW-0460">Magnesium</keyword>
<dbReference type="InterPro" id="IPR008949">
    <property type="entry name" value="Isoprenoid_synthase_dom_sf"/>
</dbReference>
<dbReference type="InterPro" id="IPR000092">
    <property type="entry name" value="Polyprenyl_synt"/>
</dbReference>
<protein>
    <submittedName>
        <fullName evidence="4">Polyprenyl synthetase family protein</fullName>
    </submittedName>
</protein>
<keyword evidence="1" id="KW-0479">Metal-binding</keyword>
<dbReference type="SUPFAM" id="SSF48576">
    <property type="entry name" value="Terpenoid synthases"/>
    <property type="match status" value="1"/>
</dbReference>
<evidence type="ECO:0000313" key="5">
    <source>
        <dbReference type="Proteomes" id="UP001610631"/>
    </source>
</evidence>
<reference evidence="4 5" key="1">
    <citation type="submission" date="2024-03" db="EMBL/GenBank/DDBJ databases">
        <title>Whole genome sequencing of Streptomyces racemochromogenes, to identify antimicrobial biosynthetic gene clusters.</title>
        <authorList>
            <person name="Suryawanshi P."/>
            <person name="Krishnaraj P.U."/>
            <person name="Arun Y.P."/>
            <person name="Suryawanshi M.P."/>
            <person name="Rakshit O."/>
        </authorList>
    </citation>
    <scope>NUCLEOTIDE SEQUENCE [LARGE SCALE GENOMIC DNA]</scope>
    <source>
        <strain evidence="4 5">AUDT626</strain>
    </source>
</reference>
<comment type="similarity">
    <text evidence="3">Belongs to the FPP/GGPP synthase family.</text>
</comment>